<reference evidence="1 2" key="1">
    <citation type="submission" date="2015-12" db="EMBL/GenBank/DDBJ databases">
        <title>Genome sequence of Aneurinibacillus soli.</title>
        <authorList>
            <person name="Lee J.S."/>
            <person name="Lee K.C."/>
            <person name="Kim K.K."/>
            <person name="Lee B.W."/>
        </authorList>
    </citation>
    <scope>NUCLEOTIDE SEQUENCE [LARGE SCALE GENOMIC DNA]</scope>
    <source>
        <strain evidence="1 2">CB4</strain>
    </source>
</reference>
<accession>A0A0U4WIC5</accession>
<dbReference type="RefSeq" id="WP_096466137.1">
    <property type="nucleotide sequence ID" value="NZ_AP017312.1"/>
</dbReference>
<evidence type="ECO:0000313" key="2">
    <source>
        <dbReference type="Proteomes" id="UP000217696"/>
    </source>
</evidence>
<evidence type="ECO:0000313" key="1">
    <source>
        <dbReference type="EMBL" id="BAU28376.1"/>
    </source>
</evidence>
<proteinExistence type="predicted"/>
<dbReference type="EMBL" id="AP017312">
    <property type="protein sequence ID" value="BAU28376.1"/>
    <property type="molecule type" value="Genomic_DNA"/>
</dbReference>
<sequence length="174" mass="20890">MDYYFQICATERYQEKYITFLLQHHKELNLPYPFPVLLSFMASPVLMQGEAVLCFNPDYEVIGALSYIYGTGDHNYQDTHIVQIQAVFLVDERRKTRLFLEGLQFLTQYIAQLDRKVTEFRFWTPAKRDLRRLFAKLAERTATRETDLGLIDEYRAPFSQWHTYGMRFRHESYF</sequence>
<dbReference type="AlphaFoldDB" id="A0A0U4WIC5"/>
<gene>
    <name evidence="1" type="ORF">CB4_02550</name>
</gene>
<name>A0A0U4WIC5_9BACL</name>
<dbReference type="Proteomes" id="UP000217696">
    <property type="component" value="Chromosome"/>
</dbReference>
<keyword evidence="2" id="KW-1185">Reference proteome</keyword>
<protein>
    <submittedName>
        <fullName evidence="1">Uncharacterized protein</fullName>
    </submittedName>
</protein>
<dbReference type="OrthoDB" id="2653709at2"/>
<dbReference type="KEGG" id="asoc:CB4_02550"/>
<organism evidence="1 2">
    <name type="scientific">Aneurinibacillus soli</name>
    <dbReference type="NCBI Taxonomy" id="1500254"/>
    <lineage>
        <taxon>Bacteria</taxon>
        <taxon>Bacillati</taxon>
        <taxon>Bacillota</taxon>
        <taxon>Bacilli</taxon>
        <taxon>Bacillales</taxon>
        <taxon>Paenibacillaceae</taxon>
        <taxon>Aneurinibacillus group</taxon>
        <taxon>Aneurinibacillus</taxon>
    </lineage>
</organism>